<dbReference type="GO" id="GO:0016020">
    <property type="term" value="C:membrane"/>
    <property type="evidence" value="ECO:0007669"/>
    <property type="project" value="UniProtKB-SubCell"/>
</dbReference>
<evidence type="ECO:0000313" key="11">
    <source>
        <dbReference type="EMBL" id="RAL59235.1"/>
    </source>
</evidence>
<dbReference type="PANTHER" id="PTHR48022">
    <property type="entry name" value="PLASTIDIC GLUCOSE TRANSPORTER 4"/>
    <property type="match status" value="1"/>
</dbReference>
<evidence type="ECO:0000256" key="4">
    <source>
        <dbReference type="ARBA" id="ARBA00022692"/>
    </source>
</evidence>
<evidence type="ECO:0000259" key="10">
    <source>
        <dbReference type="PROSITE" id="PS50850"/>
    </source>
</evidence>
<dbReference type="PROSITE" id="PS50850">
    <property type="entry name" value="MFS"/>
    <property type="match status" value="1"/>
</dbReference>
<evidence type="ECO:0000256" key="9">
    <source>
        <dbReference type="SAM" id="Phobius"/>
    </source>
</evidence>
<dbReference type="InterPro" id="IPR020846">
    <property type="entry name" value="MFS_dom"/>
</dbReference>
<feature type="transmembrane region" description="Helical" evidence="9">
    <location>
        <begin position="400"/>
        <end position="419"/>
    </location>
</feature>
<accession>A0A395IFV0</accession>
<evidence type="ECO:0000256" key="3">
    <source>
        <dbReference type="ARBA" id="ARBA00022448"/>
    </source>
</evidence>
<dbReference type="NCBIfam" id="TIGR00879">
    <property type="entry name" value="SP"/>
    <property type="match status" value="1"/>
</dbReference>
<comment type="caution">
    <text evidence="11">The sequence shown here is derived from an EMBL/GenBank/DDBJ whole genome shotgun (WGS) entry which is preliminary data.</text>
</comment>
<dbReference type="InterPro" id="IPR050360">
    <property type="entry name" value="MFS_Sugar_Transporters"/>
</dbReference>
<feature type="transmembrane region" description="Helical" evidence="9">
    <location>
        <begin position="89"/>
        <end position="107"/>
    </location>
</feature>
<keyword evidence="3 7" id="KW-0813">Transport</keyword>
<name>A0A395IFV0_9HELO</name>
<evidence type="ECO:0000256" key="5">
    <source>
        <dbReference type="ARBA" id="ARBA00022989"/>
    </source>
</evidence>
<dbReference type="PANTHER" id="PTHR48022:SF28">
    <property type="entry name" value="MAJOR FACILITATOR SUPERFAMILY (MFS) PROFILE DOMAIN-CONTAINING PROTEIN-RELATED"/>
    <property type="match status" value="1"/>
</dbReference>
<feature type="transmembrane region" description="Helical" evidence="9">
    <location>
        <begin position="145"/>
        <end position="165"/>
    </location>
</feature>
<evidence type="ECO:0000256" key="6">
    <source>
        <dbReference type="ARBA" id="ARBA00023136"/>
    </source>
</evidence>
<evidence type="ECO:0000256" key="2">
    <source>
        <dbReference type="ARBA" id="ARBA00010992"/>
    </source>
</evidence>
<sequence>MSSNITPKFLQGPSLIAAITSVCSSGFLLFGYDQGVMSGVVISSYWLSSMGNPSTLMIGTITALYDVGAVFGAIAAAFTTEQLGRKRTLLLGTFIVMVGGILMGTSYERVQFMIARVITGTGIGYVTSVTPVYQSEISAAAQRGWQVCCQLSTMLFGLMLAYWINYGVYFHKSDLQWRFPLLFQCVFAVYILAVTVWLPDTPRWLMRHDGNEDRGLAVLARLRGTSIDDIAVQREKDEIMGAIKIEEKEEGTWGDLFRDNGIKANKRFYLALGIQFMQQMCGINIVSYYAPTLFKSSLGMSQERSLFLGCFLQLFYLIASFLTWWTIDRVGRRKLFIINAIGMCLVLIAEAICVSLNTPTASIIAVVLIFAFEAFFTWGWMATVWVYPPEILPLKIRAKGASLAAAADFLGNFLVVEITPPALENIGYKTYIIFAVFNIVNAVIVWCFYPETAGQTLESIDRLFVAEGVNWQLSNSHEGAKEGLVGKLQWNMVRKARYMERNEGKINASLVEEIFVVGVEDVEARKPSQERSNQPGSKKRPSFTG</sequence>
<evidence type="ECO:0000256" key="7">
    <source>
        <dbReference type="RuleBase" id="RU003346"/>
    </source>
</evidence>
<gene>
    <name evidence="11" type="ORF">DID88_006950</name>
</gene>
<dbReference type="InterPro" id="IPR036259">
    <property type="entry name" value="MFS_trans_sf"/>
</dbReference>
<keyword evidence="5 9" id="KW-1133">Transmembrane helix</keyword>
<feature type="transmembrane region" description="Helical" evidence="9">
    <location>
        <begin position="268"/>
        <end position="290"/>
    </location>
</feature>
<keyword evidence="6 9" id="KW-0472">Membrane</keyword>
<feature type="transmembrane region" description="Helical" evidence="9">
    <location>
        <begin position="431"/>
        <end position="449"/>
    </location>
</feature>
<dbReference type="InterPro" id="IPR003663">
    <property type="entry name" value="Sugar/inositol_transpt"/>
</dbReference>
<evidence type="ECO:0000313" key="12">
    <source>
        <dbReference type="Proteomes" id="UP000249056"/>
    </source>
</evidence>
<feature type="transmembrane region" description="Helical" evidence="9">
    <location>
        <begin position="113"/>
        <end position="133"/>
    </location>
</feature>
<dbReference type="InterPro" id="IPR005828">
    <property type="entry name" value="MFS_sugar_transport-like"/>
</dbReference>
<evidence type="ECO:0000256" key="1">
    <source>
        <dbReference type="ARBA" id="ARBA00004141"/>
    </source>
</evidence>
<feature type="transmembrane region" description="Helical" evidence="9">
    <location>
        <begin position="305"/>
        <end position="324"/>
    </location>
</feature>
<feature type="transmembrane region" description="Helical" evidence="9">
    <location>
        <begin position="56"/>
        <end position="77"/>
    </location>
</feature>
<dbReference type="PRINTS" id="PR00171">
    <property type="entry name" value="SUGRTRNSPORT"/>
</dbReference>
<dbReference type="OrthoDB" id="6133115at2759"/>
<dbReference type="GO" id="GO:0005351">
    <property type="term" value="F:carbohydrate:proton symporter activity"/>
    <property type="evidence" value="ECO:0007669"/>
    <property type="project" value="TreeGrafter"/>
</dbReference>
<protein>
    <recommendedName>
        <fullName evidence="10">Major facilitator superfamily (MFS) profile domain-containing protein</fullName>
    </recommendedName>
</protein>
<feature type="transmembrane region" description="Helical" evidence="9">
    <location>
        <begin position="177"/>
        <end position="198"/>
    </location>
</feature>
<keyword evidence="12" id="KW-1185">Reference proteome</keyword>
<comment type="similarity">
    <text evidence="2 7">Belongs to the major facilitator superfamily. Sugar transporter (TC 2.A.1.1) family.</text>
</comment>
<feature type="transmembrane region" description="Helical" evidence="9">
    <location>
        <begin position="12"/>
        <end position="32"/>
    </location>
</feature>
<dbReference type="EMBL" id="QKRW01000056">
    <property type="protein sequence ID" value="RAL59235.1"/>
    <property type="molecule type" value="Genomic_DNA"/>
</dbReference>
<dbReference type="Gene3D" id="1.20.1250.20">
    <property type="entry name" value="MFS general substrate transporter like domains"/>
    <property type="match status" value="1"/>
</dbReference>
<feature type="transmembrane region" description="Helical" evidence="9">
    <location>
        <begin position="336"/>
        <end position="357"/>
    </location>
</feature>
<feature type="domain" description="Major facilitator superfamily (MFS) profile" evidence="10">
    <location>
        <begin position="19"/>
        <end position="453"/>
    </location>
</feature>
<dbReference type="FunFam" id="1.20.1250.20:FF:000090">
    <property type="entry name" value="MFS sugar transporter, putative"/>
    <property type="match status" value="1"/>
</dbReference>
<feature type="transmembrane region" description="Helical" evidence="9">
    <location>
        <begin position="363"/>
        <end position="388"/>
    </location>
</feature>
<dbReference type="Pfam" id="PF00083">
    <property type="entry name" value="Sugar_tr"/>
    <property type="match status" value="1"/>
</dbReference>
<comment type="subcellular location">
    <subcellularLocation>
        <location evidence="1">Membrane</location>
        <topology evidence="1">Multi-pass membrane protein</topology>
    </subcellularLocation>
</comment>
<feature type="region of interest" description="Disordered" evidence="8">
    <location>
        <begin position="524"/>
        <end position="545"/>
    </location>
</feature>
<dbReference type="SUPFAM" id="SSF103473">
    <property type="entry name" value="MFS general substrate transporter"/>
    <property type="match status" value="1"/>
</dbReference>
<dbReference type="AlphaFoldDB" id="A0A395IFV0"/>
<reference evidence="11 12" key="1">
    <citation type="submission" date="2018-06" db="EMBL/GenBank/DDBJ databases">
        <title>Genome Sequence of the Brown Rot Fungal Pathogen Monilinia fructigena.</title>
        <authorList>
            <person name="Landi L."/>
            <person name="De Miccolis Angelini R.M."/>
            <person name="Pollastro S."/>
            <person name="Abate D."/>
            <person name="Faretra F."/>
            <person name="Romanazzi G."/>
        </authorList>
    </citation>
    <scope>NUCLEOTIDE SEQUENCE [LARGE SCALE GENOMIC DNA]</scope>
    <source>
        <strain evidence="11 12">Mfrg269</strain>
    </source>
</reference>
<proteinExistence type="inferred from homology"/>
<evidence type="ECO:0000256" key="8">
    <source>
        <dbReference type="SAM" id="MobiDB-lite"/>
    </source>
</evidence>
<dbReference type="Proteomes" id="UP000249056">
    <property type="component" value="Unassembled WGS sequence"/>
</dbReference>
<keyword evidence="4 9" id="KW-0812">Transmembrane</keyword>
<organism evidence="11 12">
    <name type="scientific">Monilinia fructigena</name>
    <dbReference type="NCBI Taxonomy" id="38457"/>
    <lineage>
        <taxon>Eukaryota</taxon>
        <taxon>Fungi</taxon>
        <taxon>Dikarya</taxon>
        <taxon>Ascomycota</taxon>
        <taxon>Pezizomycotina</taxon>
        <taxon>Leotiomycetes</taxon>
        <taxon>Helotiales</taxon>
        <taxon>Sclerotiniaceae</taxon>
        <taxon>Monilinia</taxon>
    </lineage>
</organism>